<accession>A0A150JLC2</accession>
<evidence type="ECO:0000313" key="4">
    <source>
        <dbReference type="EMBL" id="KYC55061.1"/>
    </source>
</evidence>
<evidence type="ECO:0000313" key="6">
    <source>
        <dbReference type="Proteomes" id="UP000092420"/>
    </source>
</evidence>
<dbReference type="AlphaFoldDB" id="A0A150JCX2"/>
<evidence type="ECO:0000313" key="5">
    <source>
        <dbReference type="EMBL" id="KYC57987.1"/>
    </source>
</evidence>
<dbReference type="Pfam" id="PF01784">
    <property type="entry name" value="DUF34_NIF3"/>
    <property type="match status" value="1"/>
</dbReference>
<dbReference type="NCBIfam" id="TIGR00486">
    <property type="entry name" value="YbgI_SA1388"/>
    <property type="match status" value="1"/>
</dbReference>
<feature type="binding site" evidence="3">
    <location>
        <position position="100"/>
    </location>
    <ligand>
        <name>a divalent metal cation</name>
        <dbReference type="ChEBI" id="CHEBI:60240"/>
        <label>1</label>
    </ligand>
</feature>
<dbReference type="EMBL" id="LNJE01000006">
    <property type="protein sequence ID" value="KYC57987.1"/>
    <property type="molecule type" value="Genomic_DNA"/>
</dbReference>
<feature type="binding site" evidence="3">
    <location>
        <position position="64"/>
    </location>
    <ligand>
        <name>a divalent metal cation</name>
        <dbReference type="ChEBI" id="CHEBI:60240"/>
        <label>2</label>
    </ligand>
</feature>
<sequence>MELYELINYIDDYLRVNEISDVSINGLQIEGKKDVKKICLGVDSSLEIFKEASKRKADIILVHHGLIWGGLKNIRGLVKERISYLLEKDISLYAAHLPLDMHPEIGNNIELVKILDLSYPEPFGAYHGVKIGFKGKYEKKKSIKEISRKLEKSLSAKVECFNFGPDKVESVGIVSGGGGSAFEDCIKEELDLFITGEPSHAIYHIAKEAGINLIFAGHYATEKLGIISLGKNIEEKFKIKTEFIDIPTGL</sequence>
<dbReference type="PANTHER" id="PTHR13799:SF14">
    <property type="entry name" value="GTP CYCLOHYDROLASE 1 TYPE 2 HOMOLOG"/>
    <property type="match status" value="1"/>
</dbReference>
<protein>
    <submittedName>
        <fullName evidence="4">Metal-binding protein</fullName>
    </submittedName>
</protein>
<dbReference type="FunFam" id="3.40.1390.30:FF:000001">
    <property type="entry name" value="GTP cyclohydrolase 1 type 2"/>
    <property type="match status" value="1"/>
</dbReference>
<dbReference type="PATRIC" id="fig|1706435.3.peg.689"/>
<comment type="similarity">
    <text evidence="1">Belongs to the GTP cyclohydrolase I type 2/NIF3 family.</text>
</comment>
<dbReference type="Proteomes" id="UP000092420">
    <property type="component" value="Unassembled WGS sequence"/>
</dbReference>
<dbReference type="PANTHER" id="PTHR13799">
    <property type="entry name" value="NGG1 INTERACTING FACTOR 3"/>
    <property type="match status" value="1"/>
</dbReference>
<feature type="binding site" evidence="3">
    <location>
        <position position="222"/>
    </location>
    <ligand>
        <name>a divalent metal cation</name>
        <dbReference type="ChEBI" id="CHEBI:60240"/>
        <label>1</label>
    </ligand>
</feature>
<name>A0A150JCX2_9EURY</name>
<dbReference type="InterPro" id="IPR036069">
    <property type="entry name" value="DUF34/NIF3_sf"/>
</dbReference>
<dbReference type="InterPro" id="IPR002678">
    <property type="entry name" value="DUF34/NIF3"/>
</dbReference>
<dbReference type="GO" id="GO:0005737">
    <property type="term" value="C:cytoplasm"/>
    <property type="evidence" value="ECO:0007669"/>
    <property type="project" value="TreeGrafter"/>
</dbReference>
<reference evidence="4 6" key="1">
    <citation type="journal article" date="2016" name="ISME J.">
        <title>Chasing the elusive Euryarchaeota class WSA2: genomes reveal a uniquely fastidious methyl-reducing methanogen.</title>
        <authorList>
            <person name="Nobu M.K."/>
            <person name="Narihiro T."/>
            <person name="Kuroda K."/>
            <person name="Mei R."/>
            <person name="Liu W.T."/>
        </authorList>
    </citation>
    <scope>NUCLEOTIDE SEQUENCE [LARGE SCALE GENOMIC DNA]</scope>
    <source>
        <strain evidence="4">ADurb1013_Bin02101</strain>
        <strain evidence="5">ADurb1213_Bin02801</strain>
    </source>
</reference>
<comment type="caution">
    <text evidence="4">The sequence shown here is derived from an EMBL/GenBank/DDBJ whole genome shotgun (WGS) entry which is preliminary data.</text>
</comment>
<dbReference type="PATRIC" id="fig|1706433.3.peg.500"/>
<evidence type="ECO:0000256" key="2">
    <source>
        <dbReference type="ARBA" id="ARBA00022723"/>
    </source>
</evidence>
<dbReference type="Gene3D" id="3.40.1390.30">
    <property type="entry name" value="NIF3 (NGG1p interacting factor 3)-like"/>
    <property type="match status" value="2"/>
</dbReference>
<keyword evidence="2 3" id="KW-0479">Metal-binding</keyword>
<dbReference type="EMBL" id="LNJB01000004">
    <property type="protein sequence ID" value="KYC55061.1"/>
    <property type="molecule type" value="Genomic_DNA"/>
</dbReference>
<dbReference type="SUPFAM" id="SSF102705">
    <property type="entry name" value="NIF3 (NGG1p interacting factor 3)-like"/>
    <property type="match status" value="1"/>
</dbReference>
<evidence type="ECO:0000256" key="3">
    <source>
        <dbReference type="PIRSR" id="PIRSR602678-1"/>
    </source>
</evidence>
<evidence type="ECO:0000256" key="1">
    <source>
        <dbReference type="ARBA" id="ARBA00006964"/>
    </source>
</evidence>
<accession>A0A150JCX2</accession>
<gene>
    <name evidence="4" type="ORF">AN188_00501</name>
    <name evidence="5" type="ORF">APG09_00693</name>
</gene>
<dbReference type="GO" id="GO:0046872">
    <property type="term" value="F:metal ion binding"/>
    <property type="evidence" value="ECO:0007669"/>
    <property type="project" value="UniProtKB-KW"/>
</dbReference>
<accession>A0A150JID6</accession>
<feature type="binding site" evidence="3">
    <location>
        <position position="218"/>
    </location>
    <ligand>
        <name>a divalent metal cation</name>
        <dbReference type="ChEBI" id="CHEBI:60240"/>
        <label>1</label>
    </ligand>
</feature>
<feature type="binding site" evidence="3">
    <location>
        <position position="63"/>
    </location>
    <ligand>
        <name>a divalent metal cation</name>
        <dbReference type="ChEBI" id="CHEBI:60240"/>
        <label>1</label>
    </ligand>
</feature>
<proteinExistence type="inferred from homology"/>
<organism evidence="4 6">
    <name type="scientific">Candidatus Methanofastidiosum methylothiophilum</name>
    <dbReference type="NCBI Taxonomy" id="1705564"/>
    <lineage>
        <taxon>Archaea</taxon>
        <taxon>Methanobacteriati</taxon>
        <taxon>Methanobacteriota</taxon>
        <taxon>Stenosarchaea group</taxon>
        <taxon>Candidatus Methanofastidiosia</taxon>
        <taxon>Candidatus Methanofastidiosales</taxon>
        <taxon>Candidatus Methanofastidiosaceae</taxon>
        <taxon>Candidatus Methanofastidiosum</taxon>
    </lineage>
</organism>